<proteinExistence type="predicted"/>
<accession>A0A086QJD7</accession>
<dbReference type="InterPro" id="IPR011990">
    <property type="entry name" value="TPR-like_helical_dom_sf"/>
</dbReference>
<reference evidence="2 3" key="1">
    <citation type="submission" date="2014-08" db="EMBL/GenBank/DDBJ databases">
        <authorList>
            <person name="Sibley D."/>
            <person name="Venepally P."/>
            <person name="Karamycheva S."/>
            <person name="Hadjithomas M."/>
            <person name="Khan A."/>
            <person name="Brunk B."/>
            <person name="Roos D."/>
            <person name="Caler E."/>
            <person name="Lorenzi H."/>
        </authorList>
    </citation>
    <scope>NUCLEOTIDE SEQUENCE [LARGE SCALE GENOMIC DNA]</scope>
    <source>
        <strain evidence="2 3">VAND</strain>
    </source>
</reference>
<feature type="non-terminal residue" evidence="2">
    <location>
        <position position="381"/>
    </location>
</feature>
<reference evidence="2 3" key="2">
    <citation type="journal article" date="2015" name="Eukaryot. Cell">
        <title>Genetic mapping reveals that sinefungin resistance in Toxoplasma gondii is controlled by a putative amino acid transporter locus that can be used as a negative selectable marker.</title>
        <authorList>
            <person name="Behnke M.S."/>
            <person name="Khan A."/>
            <person name="Sibley L.D."/>
        </authorList>
    </citation>
    <scope>NUCLEOTIDE SEQUENCE [LARGE SCALE GENOMIC DNA]</scope>
    <source>
        <strain evidence="2 3">VAND</strain>
    </source>
</reference>
<name>A0A086QJD7_TOXGO</name>
<sequence>MEQTTCAASGDSLTRRTVSSSTEAARAEEDLQARDDDAPSREEETRHEQEEEMEDSEDDEEARERLMLAEAKKLSAEVKQNPWRGADGALTFQRLAELYRHLGEYEKLNRTARLACVYCPVGEEFLLSWLEEEKRVARLLSGAAFESSFPSHQLPLPREQHLHIRRLYRLARFVLPSVSLALSHLRFEEAAFFASSGAFSFSRSSSSSVSPSSVVSAEGIRGMFEEALDDFALHALEGPCLWAAYRHFESAILDSLRRRQLEKRDSGKQEGKQDRGQQEGRLETGGGNHEEESEVVRQMHRIQQLFCRQLQLPLAGLGDLLDEYRLVAGNGADAKGREKGETEKKGEGETENKEERTRWGEERRRQKEGSKRHRETERQRE</sequence>
<feature type="region of interest" description="Disordered" evidence="1">
    <location>
        <begin position="1"/>
        <end position="63"/>
    </location>
</feature>
<dbReference type="VEuPathDB" id="ToxoDB:TGVAND_292200A"/>
<protein>
    <submittedName>
        <fullName evidence="2">RNA recognition motif-containing protein</fullName>
    </submittedName>
</protein>
<comment type="caution">
    <text evidence="2">The sequence shown here is derived from an EMBL/GenBank/DDBJ whole genome shotgun (WGS) entry which is preliminary data.</text>
</comment>
<feature type="compositionally biased region" description="Polar residues" evidence="1">
    <location>
        <begin position="1"/>
        <end position="23"/>
    </location>
</feature>
<dbReference type="Proteomes" id="UP000028840">
    <property type="component" value="Unassembled WGS sequence"/>
</dbReference>
<feature type="compositionally biased region" description="Acidic residues" evidence="1">
    <location>
        <begin position="50"/>
        <end position="61"/>
    </location>
</feature>
<evidence type="ECO:0000256" key="1">
    <source>
        <dbReference type="SAM" id="MobiDB-lite"/>
    </source>
</evidence>
<feature type="compositionally biased region" description="Basic and acidic residues" evidence="1">
    <location>
        <begin position="334"/>
        <end position="381"/>
    </location>
</feature>
<feature type="region of interest" description="Disordered" evidence="1">
    <location>
        <begin position="262"/>
        <end position="296"/>
    </location>
</feature>
<feature type="compositionally biased region" description="Basic and acidic residues" evidence="1">
    <location>
        <begin position="25"/>
        <end position="49"/>
    </location>
</feature>
<dbReference type="AlphaFoldDB" id="A0A086QJD7"/>
<evidence type="ECO:0000313" key="3">
    <source>
        <dbReference type="Proteomes" id="UP000028840"/>
    </source>
</evidence>
<gene>
    <name evidence="2" type="ORF">TGVAND_292200A</name>
</gene>
<evidence type="ECO:0000313" key="2">
    <source>
        <dbReference type="EMBL" id="KFH12719.1"/>
    </source>
</evidence>
<organism evidence="2 3">
    <name type="scientific">Toxoplasma gondii VAND</name>
    <dbReference type="NCBI Taxonomy" id="933077"/>
    <lineage>
        <taxon>Eukaryota</taxon>
        <taxon>Sar</taxon>
        <taxon>Alveolata</taxon>
        <taxon>Apicomplexa</taxon>
        <taxon>Conoidasida</taxon>
        <taxon>Coccidia</taxon>
        <taxon>Eucoccidiorida</taxon>
        <taxon>Eimeriorina</taxon>
        <taxon>Sarcocystidae</taxon>
        <taxon>Toxoplasma</taxon>
    </lineage>
</organism>
<dbReference type="Gene3D" id="1.25.40.10">
    <property type="entry name" value="Tetratricopeptide repeat domain"/>
    <property type="match status" value="1"/>
</dbReference>
<feature type="region of interest" description="Disordered" evidence="1">
    <location>
        <begin position="331"/>
        <end position="381"/>
    </location>
</feature>
<dbReference type="EMBL" id="AEYJ02000107">
    <property type="protein sequence ID" value="KFH12719.1"/>
    <property type="molecule type" value="Genomic_DNA"/>
</dbReference>